<dbReference type="EMBL" id="MBTF01000030">
    <property type="protein sequence ID" value="OOQ58392.1"/>
    <property type="molecule type" value="Genomic_DNA"/>
</dbReference>
<keyword evidence="2" id="KW-1185">Reference proteome</keyword>
<dbReference type="RefSeq" id="WP_078349652.1">
    <property type="nucleotide sequence ID" value="NZ_MBTF01000030.1"/>
</dbReference>
<evidence type="ECO:0000313" key="2">
    <source>
        <dbReference type="Proteomes" id="UP000189739"/>
    </source>
</evidence>
<dbReference type="AlphaFoldDB" id="A0A1S9PBN3"/>
<dbReference type="Gene3D" id="3.40.50.300">
    <property type="entry name" value="P-loop containing nucleotide triphosphate hydrolases"/>
    <property type="match status" value="1"/>
</dbReference>
<dbReference type="SUPFAM" id="SSF52540">
    <property type="entry name" value="P-loop containing nucleoside triphosphate hydrolases"/>
    <property type="match status" value="1"/>
</dbReference>
<name>A0A1S9PBN3_9SPHI</name>
<evidence type="ECO:0008006" key="3">
    <source>
        <dbReference type="Google" id="ProtNLM"/>
    </source>
</evidence>
<sequence length="814" mass="94285">MLTKFVNRSKEFEFLERQGNEIGHLTNTIMLCGESGVGKSELARNFLNRKAEQFPAIKVPIQQAEKDNYSAGYYLTKLARKMHEYAVKDKRIYSLQDFLRKDASASILVKKIGNNFKCDLSNLVPFSNTAKTLWDLVFAQGDFNPNVFFESTHSDVLITLFEYVLHNCSHHSLIINIENIQNIDPRSLDLLVSIIRYSKNCLYLLEFTDASQNGYHFSELISVLTENNIAIDFLPVEPLSLEEVKHLIDDQPHITWEVIKNSYVNWNGNMRLVVDVLAKLKYGLPIKGSNYIDIEAATREHISALKQSEFFLLSIIAIHHEPVELNLLRKLTTFKEAFTYVLDIAPLIGSLENRYLVKNSNGTIMLAHDTIAAEMVKLPKYDLFAIIGQRFWLDNYEQLLASDDLYASRGWLLMKVLYFSSLLSLDSKVIDLLDLINWEALKSRDPEKMITYVNEVRLNLLRKNTINHHTLLLKLTYWLIEIWLKLGHSQKSWDLLSEINDDSKALRVLKAILMEQVGKHTDAIAFCERELSNAVVGTNYELALRLVRLLTYYDIGNTEISLTEFFSLYENESYVNLLEYGFLLRNAEFIFSYADSLPYYLKSIEHFQRFGARRQAAFSRITYGVHLGLTGKYEIAKQQFLKAEEELGDEITEKHTLWNNLAVLQLSQGVTDGNAEDLLRQALVTASGGFDKFTIAMNYFILMDRKDKHSEAEMAISVMTKILENRTFANKEILRYAYFDLFKYYERIGLADLALSYRNAIDELGMDETPIWRYWLHGIPIDENDEDFYLSFQDRAISFLCNWNMEYDSELMPY</sequence>
<accession>A0A1S9PBN3</accession>
<reference evidence="1 2" key="1">
    <citation type="submission" date="2016-07" db="EMBL/GenBank/DDBJ databases">
        <title>Genomic analysis of zinc-resistant bacterium Mucilaginibacter pedocola TBZ30.</title>
        <authorList>
            <person name="Huang J."/>
            <person name="Tang J."/>
        </authorList>
    </citation>
    <scope>NUCLEOTIDE SEQUENCE [LARGE SCALE GENOMIC DNA]</scope>
    <source>
        <strain evidence="1 2">TBZ30</strain>
    </source>
</reference>
<proteinExistence type="predicted"/>
<dbReference type="InterPro" id="IPR011990">
    <property type="entry name" value="TPR-like_helical_dom_sf"/>
</dbReference>
<dbReference type="Proteomes" id="UP000189739">
    <property type="component" value="Unassembled WGS sequence"/>
</dbReference>
<dbReference type="PROSITE" id="PS00675">
    <property type="entry name" value="SIGMA54_INTERACT_1"/>
    <property type="match status" value="1"/>
</dbReference>
<protein>
    <recommendedName>
        <fullName evidence="3">Orc1-like AAA ATPase domain-containing protein</fullName>
    </recommendedName>
</protein>
<dbReference type="Gene3D" id="1.25.40.10">
    <property type="entry name" value="Tetratricopeptide repeat domain"/>
    <property type="match status" value="1"/>
</dbReference>
<comment type="caution">
    <text evidence="1">The sequence shown here is derived from an EMBL/GenBank/DDBJ whole genome shotgun (WGS) entry which is preliminary data.</text>
</comment>
<dbReference type="InterPro" id="IPR027417">
    <property type="entry name" value="P-loop_NTPase"/>
</dbReference>
<organism evidence="1 2">
    <name type="scientific">Mucilaginibacter pedocola</name>
    <dbReference type="NCBI Taxonomy" id="1792845"/>
    <lineage>
        <taxon>Bacteria</taxon>
        <taxon>Pseudomonadati</taxon>
        <taxon>Bacteroidota</taxon>
        <taxon>Sphingobacteriia</taxon>
        <taxon>Sphingobacteriales</taxon>
        <taxon>Sphingobacteriaceae</taxon>
        <taxon>Mucilaginibacter</taxon>
    </lineage>
</organism>
<dbReference type="InterPro" id="IPR025662">
    <property type="entry name" value="Sigma_54_int_dom_ATP-bd_1"/>
</dbReference>
<gene>
    <name evidence="1" type="ORF">BC343_30330</name>
</gene>
<evidence type="ECO:0000313" key="1">
    <source>
        <dbReference type="EMBL" id="OOQ58392.1"/>
    </source>
</evidence>